<dbReference type="GO" id="GO:0000150">
    <property type="term" value="F:DNA strand exchange activity"/>
    <property type="evidence" value="ECO:0007669"/>
    <property type="project" value="InterPro"/>
</dbReference>
<dbReference type="PANTHER" id="PTHR30461">
    <property type="entry name" value="DNA-INVERTASE FROM LAMBDOID PROPHAGE"/>
    <property type="match status" value="1"/>
</dbReference>
<feature type="coiled-coil region" evidence="1">
    <location>
        <begin position="422"/>
        <end position="472"/>
    </location>
</feature>
<evidence type="ECO:0000313" key="5">
    <source>
        <dbReference type="Proteomes" id="UP000261080"/>
    </source>
</evidence>
<dbReference type="RefSeq" id="WP_117493261.1">
    <property type="nucleotide sequence ID" value="NZ_QVLX01000002.1"/>
</dbReference>
<dbReference type="InterPro" id="IPR006119">
    <property type="entry name" value="Resolv_N"/>
</dbReference>
<dbReference type="Pfam" id="PF00239">
    <property type="entry name" value="Resolvase"/>
    <property type="match status" value="1"/>
</dbReference>
<evidence type="ECO:0000259" key="3">
    <source>
        <dbReference type="PROSITE" id="PS51737"/>
    </source>
</evidence>
<dbReference type="Gene3D" id="3.90.1750.20">
    <property type="entry name" value="Putative Large Serine Recombinase, Chain B, Domain 2"/>
    <property type="match status" value="1"/>
</dbReference>
<organism evidence="4 5">
    <name type="scientific">Sellimonas intestinalis</name>
    <dbReference type="NCBI Taxonomy" id="1653434"/>
    <lineage>
        <taxon>Bacteria</taxon>
        <taxon>Bacillati</taxon>
        <taxon>Bacillota</taxon>
        <taxon>Clostridia</taxon>
        <taxon>Lachnospirales</taxon>
        <taxon>Lachnospiraceae</taxon>
        <taxon>Sellimonas</taxon>
    </lineage>
</organism>
<dbReference type="InterPro" id="IPR038109">
    <property type="entry name" value="DNA_bind_recomb_sf"/>
</dbReference>
<dbReference type="GO" id="GO:0003677">
    <property type="term" value="F:DNA binding"/>
    <property type="evidence" value="ECO:0007669"/>
    <property type="project" value="InterPro"/>
</dbReference>
<gene>
    <name evidence="4" type="ORF">DW016_03790</name>
</gene>
<dbReference type="AlphaFoldDB" id="A0A3E3K3L4"/>
<keyword evidence="5" id="KW-1185">Reference proteome</keyword>
<dbReference type="PANTHER" id="PTHR30461:SF23">
    <property type="entry name" value="DNA RECOMBINASE-RELATED"/>
    <property type="match status" value="1"/>
</dbReference>
<comment type="caution">
    <text evidence="4">The sequence shown here is derived from an EMBL/GenBank/DDBJ whole genome shotgun (WGS) entry which is preliminary data.</text>
</comment>
<dbReference type="Pfam" id="PF07508">
    <property type="entry name" value="Recombinase"/>
    <property type="match status" value="1"/>
</dbReference>
<keyword evidence="1" id="KW-0175">Coiled coil</keyword>
<dbReference type="Gene3D" id="3.40.50.1390">
    <property type="entry name" value="Resolvase, N-terminal catalytic domain"/>
    <property type="match status" value="1"/>
</dbReference>
<reference evidence="4 5" key="1">
    <citation type="submission" date="2018-08" db="EMBL/GenBank/DDBJ databases">
        <title>A genome reference for cultivated species of the human gut microbiota.</title>
        <authorList>
            <person name="Zou Y."/>
            <person name="Xue W."/>
            <person name="Luo G."/>
        </authorList>
    </citation>
    <scope>NUCLEOTIDE SEQUENCE [LARGE SCALE GENOMIC DNA]</scope>
    <source>
        <strain evidence="4 5">AF37-2AT</strain>
    </source>
</reference>
<dbReference type="PROSITE" id="PS51736">
    <property type="entry name" value="RECOMBINASES_3"/>
    <property type="match status" value="1"/>
</dbReference>
<dbReference type="Proteomes" id="UP000261080">
    <property type="component" value="Unassembled WGS sequence"/>
</dbReference>
<proteinExistence type="predicted"/>
<dbReference type="InterPro" id="IPR036162">
    <property type="entry name" value="Resolvase-like_N_sf"/>
</dbReference>
<dbReference type="SUPFAM" id="SSF53041">
    <property type="entry name" value="Resolvase-like"/>
    <property type="match status" value="1"/>
</dbReference>
<feature type="domain" description="Recombinase" evidence="3">
    <location>
        <begin position="167"/>
        <end position="310"/>
    </location>
</feature>
<dbReference type="SMART" id="SM00857">
    <property type="entry name" value="Resolvase"/>
    <property type="match status" value="1"/>
</dbReference>
<sequence length="510" mass="59255">MKKYMIALYIRLSLEDAKTDSMSISSQRSILREYASELPEYANAELMEFVDNGYSGANFERPAVQELLDLVRANRIDCIVVKDFSRFGRNSLETGYFIERVFPLFHTRFISVNDDFDTQKLRGDTGGMEVAFKYLISEYYSRDMSVKTKTAKYLKFQRGEYQSKICPYGYRKGENGRMVPDPETSEVVQKIFEYAVNGMNATDIARELSRQQIPTPGEHKARKGIKTHDVSRTHGMWCNSTVLRILADERYMGTYVIGKREVTEIGGHKMRSKAESDWIKIPDHHIPLVNEEIFSKANASIQRFKIPNRKKHDYLLRGKVICGCCKHALHLANGTSYRCRFSSTIPSLDCYNIHIREKELNQLVYELLRKQFQVAFGIDSLADLRKVDTVAIRQADFDRQIFELQEEKRKLYEALVSGRIPLPEYKDQKEQISEKLLEVQNTKAVVMARLEAEQEERQHQRQQMDISRMLTESDGLTSELVDLLIDKIYVYPDKRVDIAFKIRDSFTTHD</sequence>
<dbReference type="InterPro" id="IPR011109">
    <property type="entry name" value="DNA_bind_recombinase_dom"/>
</dbReference>
<dbReference type="EMBL" id="QVLX01000002">
    <property type="protein sequence ID" value="RGE88665.1"/>
    <property type="molecule type" value="Genomic_DNA"/>
</dbReference>
<evidence type="ECO:0000313" key="4">
    <source>
        <dbReference type="EMBL" id="RGE88665.1"/>
    </source>
</evidence>
<feature type="domain" description="Resolvase/invertase-type recombinase catalytic" evidence="2">
    <location>
        <begin position="5"/>
        <end position="159"/>
    </location>
</feature>
<dbReference type="PROSITE" id="PS51737">
    <property type="entry name" value="RECOMBINASE_DNA_BIND"/>
    <property type="match status" value="1"/>
</dbReference>
<dbReference type="OrthoDB" id="9784557at2"/>
<dbReference type="InterPro" id="IPR050639">
    <property type="entry name" value="SSR_resolvase"/>
</dbReference>
<evidence type="ECO:0000259" key="2">
    <source>
        <dbReference type="PROSITE" id="PS51736"/>
    </source>
</evidence>
<protein>
    <submittedName>
        <fullName evidence="4">Recombinase</fullName>
    </submittedName>
</protein>
<accession>A0A3E3K3L4</accession>
<evidence type="ECO:0000256" key="1">
    <source>
        <dbReference type="SAM" id="Coils"/>
    </source>
</evidence>
<name>A0A3E3K3L4_9FIRM</name>